<dbReference type="PANTHER" id="PTHR43791">
    <property type="entry name" value="PERMEASE-RELATED"/>
    <property type="match status" value="1"/>
</dbReference>
<keyword evidence="2" id="KW-0813">Transport</keyword>
<name>A0A9P4IMV5_9PEZI</name>
<dbReference type="InterPro" id="IPR036259">
    <property type="entry name" value="MFS_trans_sf"/>
</dbReference>
<evidence type="ECO:0000256" key="6">
    <source>
        <dbReference type="SAM" id="Phobius"/>
    </source>
</evidence>
<protein>
    <submittedName>
        <fullName evidence="7">MFS general substrate transporter</fullName>
    </submittedName>
</protein>
<comment type="caution">
    <text evidence="7">The sequence shown here is derived from an EMBL/GenBank/DDBJ whole genome shotgun (WGS) entry which is preliminary data.</text>
</comment>
<feature type="transmembrane region" description="Helical" evidence="6">
    <location>
        <begin position="403"/>
        <end position="424"/>
    </location>
</feature>
<accession>A0A9P4IMV5</accession>
<proteinExistence type="predicted"/>
<feature type="transmembrane region" description="Helical" evidence="6">
    <location>
        <begin position="115"/>
        <end position="137"/>
    </location>
</feature>
<dbReference type="GO" id="GO:0022857">
    <property type="term" value="F:transmembrane transporter activity"/>
    <property type="evidence" value="ECO:0007669"/>
    <property type="project" value="InterPro"/>
</dbReference>
<feature type="transmembrane region" description="Helical" evidence="6">
    <location>
        <begin position="436"/>
        <end position="456"/>
    </location>
</feature>
<reference evidence="7" key="1">
    <citation type="journal article" date="2020" name="Stud. Mycol.">
        <title>101 Dothideomycetes genomes: a test case for predicting lifestyles and emergence of pathogens.</title>
        <authorList>
            <person name="Haridas S."/>
            <person name="Albert R."/>
            <person name="Binder M."/>
            <person name="Bloem J."/>
            <person name="Labutti K."/>
            <person name="Salamov A."/>
            <person name="Andreopoulos B."/>
            <person name="Baker S."/>
            <person name="Barry K."/>
            <person name="Bills G."/>
            <person name="Bluhm B."/>
            <person name="Cannon C."/>
            <person name="Castanera R."/>
            <person name="Culley D."/>
            <person name="Daum C."/>
            <person name="Ezra D."/>
            <person name="Gonzalez J."/>
            <person name="Henrissat B."/>
            <person name="Kuo A."/>
            <person name="Liang C."/>
            <person name="Lipzen A."/>
            <person name="Lutzoni F."/>
            <person name="Magnuson J."/>
            <person name="Mondo S."/>
            <person name="Nolan M."/>
            <person name="Ohm R."/>
            <person name="Pangilinan J."/>
            <person name="Park H.-J."/>
            <person name="Ramirez L."/>
            <person name="Alfaro M."/>
            <person name="Sun H."/>
            <person name="Tritt A."/>
            <person name="Yoshinaga Y."/>
            <person name="Zwiers L.-H."/>
            <person name="Turgeon B."/>
            <person name="Goodwin S."/>
            <person name="Spatafora J."/>
            <person name="Crous P."/>
            <person name="Grigoriev I."/>
        </authorList>
    </citation>
    <scope>NUCLEOTIDE SEQUENCE</scope>
    <source>
        <strain evidence="7">CBS 133067</strain>
    </source>
</reference>
<evidence type="ECO:0000313" key="7">
    <source>
        <dbReference type="EMBL" id="KAF2102349.1"/>
    </source>
</evidence>
<evidence type="ECO:0000313" key="8">
    <source>
        <dbReference type="Proteomes" id="UP000799772"/>
    </source>
</evidence>
<evidence type="ECO:0000256" key="2">
    <source>
        <dbReference type="ARBA" id="ARBA00022448"/>
    </source>
</evidence>
<dbReference type="Pfam" id="PF07690">
    <property type="entry name" value="MFS_1"/>
    <property type="match status" value="1"/>
</dbReference>
<dbReference type="GO" id="GO:0016020">
    <property type="term" value="C:membrane"/>
    <property type="evidence" value="ECO:0007669"/>
    <property type="project" value="UniProtKB-SubCell"/>
</dbReference>
<dbReference type="FunFam" id="1.20.1250.20:FF:000409">
    <property type="entry name" value="MFS general substrate transporter"/>
    <property type="match status" value="1"/>
</dbReference>
<feature type="transmembrane region" description="Helical" evidence="6">
    <location>
        <begin position="235"/>
        <end position="258"/>
    </location>
</feature>
<gene>
    <name evidence="7" type="ORF">NA57DRAFT_31612</name>
</gene>
<dbReference type="Gene3D" id="1.20.1250.20">
    <property type="entry name" value="MFS general substrate transporter like domains"/>
    <property type="match status" value="2"/>
</dbReference>
<keyword evidence="4 6" id="KW-1133">Transmembrane helix</keyword>
<keyword evidence="5 6" id="KW-0472">Membrane</keyword>
<feature type="transmembrane region" description="Helical" evidence="6">
    <location>
        <begin position="353"/>
        <end position="370"/>
    </location>
</feature>
<feature type="transmembrane region" description="Helical" evidence="6">
    <location>
        <begin position="312"/>
        <end position="333"/>
    </location>
</feature>
<dbReference type="PANTHER" id="PTHR43791:SF47">
    <property type="entry name" value="MAJOR FACILITATOR SUPERFAMILY (MFS) PROFILE DOMAIN-CONTAINING PROTEIN-RELATED"/>
    <property type="match status" value="1"/>
</dbReference>
<feature type="transmembrane region" description="Helical" evidence="6">
    <location>
        <begin position="377"/>
        <end position="397"/>
    </location>
</feature>
<evidence type="ECO:0000256" key="3">
    <source>
        <dbReference type="ARBA" id="ARBA00022692"/>
    </source>
</evidence>
<dbReference type="EMBL" id="ML978122">
    <property type="protein sequence ID" value="KAF2102349.1"/>
    <property type="molecule type" value="Genomic_DNA"/>
</dbReference>
<feature type="transmembrane region" description="Helical" evidence="6">
    <location>
        <begin position="468"/>
        <end position="486"/>
    </location>
</feature>
<dbReference type="SUPFAM" id="SSF103473">
    <property type="entry name" value="MFS general substrate transporter"/>
    <property type="match status" value="1"/>
</dbReference>
<keyword evidence="3 6" id="KW-0812">Transmembrane</keyword>
<dbReference type="Proteomes" id="UP000799772">
    <property type="component" value="Unassembled WGS sequence"/>
</dbReference>
<dbReference type="FunFam" id="1.20.1250.20:FF:000511">
    <property type="entry name" value="MFS general substrate transporter"/>
    <property type="match status" value="1"/>
</dbReference>
<dbReference type="InterPro" id="IPR011701">
    <property type="entry name" value="MFS"/>
</dbReference>
<feature type="transmembrane region" description="Helical" evidence="6">
    <location>
        <begin position="143"/>
        <end position="165"/>
    </location>
</feature>
<feature type="transmembrane region" description="Helical" evidence="6">
    <location>
        <begin position="45"/>
        <end position="62"/>
    </location>
</feature>
<evidence type="ECO:0000256" key="4">
    <source>
        <dbReference type="ARBA" id="ARBA00022989"/>
    </source>
</evidence>
<sequence length="514" mass="56529">MAEIIEKGDEVMHLEHTDSQDSHLSAQEHIDAFTPAEQKKIIRRIDFRLVLTLGFMYAVSLMDRTNLGIAVVGGMGVDLVLIGYRYSIITLVFFITYVILQPPATVILRKLGPRIFLPTITFLWGITMICFGFLTTWTQMVGLRLILGIWEAGFFPGCAYLLSCWYPRYDLQKRNAVFYLIGSMASAFSGILAYGFYNMNGLGNLGPTWGQHYGPTADDPTAPSGIESGIAGWRWIFIMQGILTVVIAGIGALTIADFPEKAANKTRSLAIPFLSQKEAEFIVARIQQDRHDAIATPFSITHYAKCATDLKVWGFAALFGLTTTCTYAIAYFLPIILELGMGFGVAEAQCLVAPPYVLAAIWMYLCAVLGDKYHIRGPFIIFNGCLCILGLGLLGFLENNGARYFGVFLATTACNANVPCILTYQANNIRGQWKRALCSATLVGAGGIGGIVGSTVFRDQDKPGYKPGMYACMIASALIIFITLLLEWKFIRANKRAARGGKIIEGLEGFRYTL</sequence>
<feature type="transmembrane region" description="Helical" evidence="6">
    <location>
        <begin position="177"/>
        <end position="197"/>
    </location>
</feature>
<dbReference type="OrthoDB" id="3639251at2759"/>
<evidence type="ECO:0000256" key="5">
    <source>
        <dbReference type="ARBA" id="ARBA00023136"/>
    </source>
</evidence>
<evidence type="ECO:0000256" key="1">
    <source>
        <dbReference type="ARBA" id="ARBA00004141"/>
    </source>
</evidence>
<feature type="transmembrane region" description="Helical" evidence="6">
    <location>
        <begin position="82"/>
        <end position="100"/>
    </location>
</feature>
<organism evidence="7 8">
    <name type="scientific">Rhizodiscina lignyota</name>
    <dbReference type="NCBI Taxonomy" id="1504668"/>
    <lineage>
        <taxon>Eukaryota</taxon>
        <taxon>Fungi</taxon>
        <taxon>Dikarya</taxon>
        <taxon>Ascomycota</taxon>
        <taxon>Pezizomycotina</taxon>
        <taxon>Dothideomycetes</taxon>
        <taxon>Pleosporomycetidae</taxon>
        <taxon>Aulographales</taxon>
        <taxon>Rhizodiscinaceae</taxon>
        <taxon>Rhizodiscina</taxon>
    </lineage>
</organism>
<keyword evidence="8" id="KW-1185">Reference proteome</keyword>
<dbReference type="AlphaFoldDB" id="A0A9P4IMV5"/>
<comment type="subcellular location">
    <subcellularLocation>
        <location evidence="1">Membrane</location>
        <topology evidence="1">Multi-pass membrane protein</topology>
    </subcellularLocation>
</comment>